<name>A0A5Q0H304_SACSY</name>
<evidence type="ECO:0000313" key="2">
    <source>
        <dbReference type="EMBL" id="QFZ20586.1"/>
    </source>
</evidence>
<keyword evidence="3" id="KW-1185">Reference proteome</keyword>
<dbReference type="KEGG" id="ssyi:EKG83_27090"/>
<feature type="compositionally biased region" description="Low complexity" evidence="1">
    <location>
        <begin position="257"/>
        <end position="273"/>
    </location>
</feature>
<dbReference type="EMBL" id="CP034550">
    <property type="protein sequence ID" value="QFZ20586.1"/>
    <property type="molecule type" value="Genomic_DNA"/>
</dbReference>
<feature type="region of interest" description="Disordered" evidence="1">
    <location>
        <begin position="295"/>
        <end position="314"/>
    </location>
</feature>
<proteinExistence type="predicted"/>
<dbReference type="OrthoDB" id="5243103at2"/>
<dbReference type="AlphaFoldDB" id="A0A5Q0H304"/>
<dbReference type="RefSeq" id="WP_033435554.1">
    <property type="nucleotide sequence ID" value="NZ_CP034550.1"/>
</dbReference>
<evidence type="ECO:0000313" key="3">
    <source>
        <dbReference type="Proteomes" id="UP000325787"/>
    </source>
</evidence>
<organism evidence="2 3">
    <name type="scientific">Saccharothrix syringae</name>
    <name type="common">Nocardiopsis syringae</name>
    <dbReference type="NCBI Taxonomy" id="103733"/>
    <lineage>
        <taxon>Bacteria</taxon>
        <taxon>Bacillati</taxon>
        <taxon>Actinomycetota</taxon>
        <taxon>Actinomycetes</taxon>
        <taxon>Pseudonocardiales</taxon>
        <taxon>Pseudonocardiaceae</taxon>
        <taxon>Saccharothrix</taxon>
    </lineage>
</organism>
<accession>A0A5Q0H304</accession>
<protein>
    <submittedName>
        <fullName evidence="2">Uncharacterized protein</fullName>
    </submittedName>
</protein>
<evidence type="ECO:0000256" key="1">
    <source>
        <dbReference type="SAM" id="MobiDB-lite"/>
    </source>
</evidence>
<sequence>MPSDDGLDTCALRLHKSEFDSSWTLYLRVAQEYDTVLRREAASEQIGGLDVYVKEQGPPLSSCEVARPLDDAYAIVLDVNPDDRDAPVRPVCDMARDYVTQLAPLWRDPPRHGPGRAEPALPLATRDPCQAAAAVVEDFGEGAEVDRPHRRRQDHLGCAVTEPPAHIHTLSGDVTVDTIDVPIDTADTPGNTTGPLPRSAATPGRMTAVARHPIVRLTGAVVALSVPVVLLRHQDLPSSSSTEHTVVTATATALVDTAPTTSTPATSTAAPDPATIPPQPLNPDELDRLPLAVVGQDLPHSPADPNPAGDPGTDVLHPTADTAVYDAPGGQPFARLPVRQVFTRTWVPIIERHPGWVRVLLPTRPLDGGIAPTGWIHLNDTLRLSRTGHRIDIDHASGSVTVSAQLGRIAIGGTPPTAHTPAGSQARTFVAVTARTTGTGWLARIWLPLVITGDRICTSLLGATSVPGLPPNSPLGQLDSQHCITTPGELRHALAEVPAGTIVLQR</sequence>
<dbReference type="Proteomes" id="UP000325787">
    <property type="component" value="Chromosome"/>
</dbReference>
<reference evidence="3" key="1">
    <citation type="journal article" date="2021" name="Curr. Microbiol.">
        <title>Complete genome of nocamycin-producing strain Saccharothrix syringae NRRL B-16468 reveals the biosynthetic potential for secondary metabolites.</title>
        <authorList>
            <person name="Mo X."/>
            <person name="Yang S."/>
        </authorList>
    </citation>
    <scope>NUCLEOTIDE SEQUENCE [LARGE SCALE GENOMIC DNA]</scope>
    <source>
        <strain evidence="3">ATCC 51364 / DSM 43886 / JCM 6844 / KCTC 9398 / NBRC 14523 / NRRL B-16468 / INA 2240</strain>
    </source>
</reference>
<gene>
    <name evidence="2" type="ORF">EKG83_27090</name>
</gene>
<feature type="region of interest" description="Disordered" evidence="1">
    <location>
        <begin position="257"/>
        <end position="283"/>
    </location>
</feature>